<dbReference type="Proteomes" id="UP000054279">
    <property type="component" value="Unassembled WGS sequence"/>
</dbReference>
<dbReference type="HOGENOM" id="CLU_2759456_0_0_1"/>
<sequence>MGQIDALSPATRIVPVLLIAQFAARLPTITTLQIVREIACLLWYTYQKHDPSLSSDCDIGPVIGSEIFQI</sequence>
<organism evidence="1 2">
    <name type="scientific">Sphaerobolus stellatus (strain SS14)</name>
    <dbReference type="NCBI Taxonomy" id="990650"/>
    <lineage>
        <taxon>Eukaryota</taxon>
        <taxon>Fungi</taxon>
        <taxon>Dikarya</taxon>
        <taxon>Basidiomycota</taxon>
        <taxon>Agaricomycotina</taxon>
        <taxon>Agaricomycetes</taxon>
        <taxon>Phallomycetidae</taxon>
        <taxon>Geastrales</taxon>
        <taxon>Sphaerobolaceae</taxon>
        <taxon>Sphaerobolus</taxon>
    </lineage>
</organism>
<protein>
    <submittedName>
        <fullName evidence="1">Unplaced genomic scaffold SPHSTscaffold_365, whole genome shotgun sequence</fullName>
    </submittedName>
</protein>
<evidence type="ECO:0000313" key="2">
    <source>
        <dbReference type="Proteomes" id="UP000054279"/>
    </source>
</evidence>
<keyword evidence="2" id="KW-1185">Reference proteome</keyword>
<reference evidence="1 2" key="1">
    <citation type="submission" date="2014-06" db="EMBL/GenBank/DDBJ databases">
        <title>Evolutionary Origins and Diversification of the Mycorrhizal Mutualists.</title>
        <authorList>
            <consortium name="DOE Joint Genome Institute"/>
            <consortium name="Mycorrhizal Genomics Consortium"/>
            <person name="Kohler A."/>
            <person name="Kuo A."/>
            <person name="Nagy L.G."/>
            <person name="Floudas D."/>
            <person name="Copeland A."/>
            <person name="Barry K.W."/>
            <person name="Cichocki N."/>
            <person name="Veneault-Fourrey C."/>
            <person name="LaButti K."/>
            <person name="Lindquist E.A."/>
            <person name="Lipzen A."/>
            <person name="Lundell T."/>
            <person name="Morin E."/>
            <person name="Murat C."/>
            <person name="Riley R."/>
            <person name="Ohm R."/>
            <person name="Sun H."/>
            <person name="Tunlid A."/>
            <person name="Henrissat B."/>
            <person name="Grigoriev I.V."/>
            <person name="Hibbett D.S."/>
            <person name="Martin F."/>
        </authorList>
    </citation>
    <scope>NUCLEOTIDE SEQUENCE [LARGE SCALE GENOMIC DNA]</scope>
    <source>
        <strain evidence="1 2">SS14</strain>
    </source>
</reference>
<dbReference type="EMBL" id="KN837440">
    <property type="protein sequence ID" value="KIJ25010.1"/>
    <property type="molecule type" value="Genomic_DNA"/>
</dbReference>
<evidence type="ECO:0000313" key="1">
    <source>
        <dbReference type="EMBL" id="KIJ25010.1"/>
    </source>
</evidence>
<proteinExistence type="predicted"/>
<gene>
    <name evidence="1" type="ORF">M422DRAFT_274081</name>
</gene>
<accession>A0A0C9UIH6</accession>
<dbReference type="AlphaFoldDB" id="A0A0C9UIH6"/>
<name>A0A0C9UIH6_SPHS4</name>